<protein>
    <submittedName>
        <fullName evidence="1">Uncharacterized protein</fullName>
    </submittedName>
</protein>
<sequence length="105" mass="11610">MDRDTGHRAYMKAACSLPFTRKALTHFLDTDSGSQSPKEAVLAAGVTSEKELQEGHTLFSRLLAASIFIYSSNNNKKTNTVIPNVKTQKAKFLEKFEPLSKHGPN</sequence>
<gene>
    <name evidence="1" type="ORF">A6R68_00052</name>
</gene>
<name>A0A1A6GZ44_NEOLE</name>
<keyword evidence="2" id="KW-1185">Reference proteome</keyword>
<dbReference type="AlphaFoldDB" id="A0A1A6GZ44"/>
<dbReference type="EMBL" id="LZPO01057485">
    <property type="protein sequence ID" value="OBS71416.1"/>
    <property type="molecule type" value="Genomic_DNA"/>
</dbReference>
<proteinExistence type="predicted"/>
<reference evidence="1 2" key="1">
    <citation type="submission" date="2016-06" db="EMBL/GenBank/DDBJ databases">
        <title>The Draft Genome Sequence and Annotation of the Desert Woodrat Neotoma lepida.</title>
        <authorList>
            <person name="Campbell M."/>
            <person name="Oakeson K.F."/>
            <person name="Yandell M."/>
            <person name="Halpert J.R."/>
            <person name="Dearing D."/>
        </authorList>
    </citation>
    <scope>NUCLEOTIDE SEQUENCE [LARGE SCALE GENOMIC DNA]</scope>
    <source>
        <strain evidence="1">417</strain>
        <tissue evidence="1">Liver</tissue>
    </source>
</reference>
<organism evidence="1 2">
    <name type="scientific">Neotoma lepida</name>
    <name type="common">Desert woodrat</name>
    <dbReference type="NCBI Taxonomy" id="56216"/>
    <lineage>
        <taxon>Eukaryota</taxon>
        <taxon>Metazoa</taxon>
        <taxon>Chordata</taxon>
        <taxon>Craniata</taxon>
        <taxon>Vertebrata</taxon>
        <taxon>Euteleostomi</taxon>
        <taxon>Mammalia</taxon>
        <taxon>Eutheria</taxon>
        <taxon>Euarchontoglires</taxon>
        <taxon>Glires</taxon>
        <taxon>Rodentia</taxon>
        <taxon>Myomorpha</taxon>
        <taxon>Muroidea</taxon>
        <taxon>Cricetidae</taxon>
        <taxon>Neotominae</taxon>
        <taxon>Neotoma</taxon>
    </lineage>
</organism>
<dbReference type="Proteomes" id="UP000092124">
    <property type="component" value="Unassembled WGS sequence"/>
</dbReference>
<evidence type="ECO:0000313" key="2">
    <source>
        <dbReference type="Proteomes" id="UP000092124"/>
    </source>
</evidence>
<comment type="caution">
    <text evidence="1">The sequence shown here is derived from an EMBL/GenBank/DDBJ whole genome shotgun (WGS) entry which is preliminary data.</text>
</comment>
<accession>A0A1A6GZ44</accession>
<evidence type="ECO:0000313" key="1">
    <source>
        <dbReference type="EMBL" id="OBS71416.1"/>
    </source>
</evidence>